<dbReference type="Proteomes" id="UP000078541">
    <property type="component" value="Unassembled WGS sequence"/>
</dbReference>
<gene>
    <name evidence="11" type="ORF">ALC56_06523</name>
</gene>
<evidence type="ECO:0000256" key="2">
    <source>
        <dbReference type="ARBA" id="ARBA00004906"/>
    </source>
</evidence>
<dbReference type="AlphaFoldDB" id="A0A195FFU6"/>
<evidence type="ECO:0000313" key="12">
    <source>
        <dbReference type="Proteomes" id="UP000078541"/>
    </source>
</evidence>
<reference evidence="11 12" key="1">
    <citation type="submission" date="2016-03" db="EMBL/GenBank/DDBJ databases">
        <title>Trachymyrmex septentrionalis WGS genome.</title>
        <authorList>
            <person name="Nygaard S."/>
            <person name="Hu H."/>
            <person name="Boomsma J."/>
            <person name="Zhang G."/>
        </authorList>
    </citation>
    <scope>NUCLEOTIDE SEQUENCE [LARGE SCALE GENOMIC DNA]</scope>
    <source>
        <strain evidence="11">Tsep2-gDNA-1</strain>
        <tissue evidence="11">Whole body</tissue>
    </source>
</reference>
<dbReference type="STRING" id="34720.A0A195FFU6"/>
<keyword evidence="6 7" id="KW-0802">TPR repeat</keyword>
<dbReference type="PROSITE" id="PS50005">
    <property type="entry name" value="TPR"/>
    <property type="match status" value="1"/>
</dbReference>
<dbReference type="GO" id="GO:0019005">
    <property type="term" value="C:SCF ubiquitin ligase complex"/>
    <property type="evidence" value="ECO:0007669"/>
    <property type="project" value="TreeGrafter"/>
</dbReference>
<evidence type="ECO:0000256" key="1">
    <source>
        <dbReference type="ARBA" id="ARBA00004496"/>
    </source>
</evidence>
<dbReference type="PANTHER" id="PTHR12874:SF29">
    <property type="entry name" value="F-BOX ONLY PROTEIN 9"/>
    <property type="match status" value="1"/>
</dbReference>
<evidence type="ECO:0000256" key="6">
    <source>
        <dbReference type="ARBA" id="ARBA00022803"/>
    </source>
</evidence>
<dbReference type="EMBL" id="KQ981625">
    <property type="protein sequence ID" value="KYN39097.1"/>
    <property type="molecule type" value="Genomic_DNA"/>
</dbReference>
<dbReference type="Gene3D" id="1.20.1280.50">
    <property type="match status" value="1"/>
</dbReference>
<keyword evidence="4" id="KW-0963">Cytoplasm</keyword>
<feature type="domain" description="F-box" evidence="9">
    <location>
        <begin position="327"/>
        <end position="376"/>
    </location>
</feature>
<name>A0A195FFU6_9HYME</name>
<evidence type="ECO:0000256" key="7">
    <source>
        <dbReference type="PROSITE-ProRule" id="PRU00339"/>
    </source>
</evidence>
<dbReference type="InterPro" id="IPR045464">
    <property type="entry name" value="Hrt3/FBXO9_C"/>
</dbReference>
<organism evidence="11 12">
    <name type="scientific">Trachymyrmex septentrionalis</name>
    <dbReference type="NCBI Taxonomy" id="34720"/>
    <lineage>
        <taxon>Eukaryota</taxon>
        <taxon>Metazoa</taxon>
        <taxon>Ecdysozoa</taxon>
        <taxon>Arthropoda</taxon>
        <taxon>Hexapoda</taxon>
        <taxon>Insecta</taxon>
        <taxon>Pterygota</taxon>
        <taxon>Neoptera</taxon>
        <taxon>Endopterygota</taxon>
        <taxon>Hymenoptera</taxon>
        <taxon>Apocrita</taxon>
        <taxon>Aculeata</taxon>
        <taxon>Formicoidea</taxon>
        <taxon>Formicidae</taxon>
        <taxon>Myrmicinae</taxon>
        <taxon>Trachymyrmex</taxon>
    </lineage>
</organism>
<sequence>MPVGARLSTFNAKNRRFNGPRNFGRAGSGQISMRLMKHPETSFLFREEATQVESLATVTITYMPFSIRRSHALLGGMVGCCFVRTGKKCLPCNTFYPIYLVFKNGSLHRFEMKEGEGGREEENFLPAWFEKMPSAFDGHRTHCLTQNHYSESSNDTDEGDDQEASSLQEGTNIEDTLTSFREQWQRELTISPKRDISKTYSPNQPNIEVANDEASIESKAKNLFLKGIEHEQSRKFYEAIQFYKRAVQLVPDIEVRLYESTKAKARDRFDADDCCDTLDNDFSSTNDSENHNEVDEEETDLFLKLSKIVNRNQCVCFPKFEQSTTHISALPMEIVLYILRWVVSSELDFRSLEMFSRVCRGFYISARDTEIWRLACVRVWGVNCGTCEPKYKSWRDMYLQRPRLRYNGCYINKTSYIRDGENNFQDRFYRPWHLVEYFRYLRFFPEGRVLMLTSTEEAQICVNSLRNRIPRNPSVLMGHFRLHDNYVTLVLKRQETKGINFYRRKKREPVHDSGEQTFHIEFEIQNHHRRVNSQLKWISYSIFTKYKNGQEAKICLKEPSVREFRASPIGGRYPPLKFSRVKSYTQESEVPL</sequence>
<accession>A0A195FFU6</accession>
<evidence type="ECO:0000256" key="4">
    <source>
        <dbReference type="ARBA" id="ARBA00022490"/>
    </source>
</evidence>
<dbReference type="InterPro" id="IPR019734">
    <property type="entry name" value="TPR_rpt"/>
</dbReference>
<dbReference type="InterPro" id="IPR036047">
    <property type="entry name" value="F-box-like_dom_sf"/>
</dbReference>
<dbReference type="FunFam" id="1.20.1280.50:FF:000012">
    <property type="entry name" value="F-box only protein 9"/>
    <property type="match status" value="1"/>
</dbReference>
<evidence type="ECO:0000256" key="3">
    <source>
        <dbReference type="ARBA" id="ARBA00019775"/>
    </source>
</evidence>
<evidence type="ECO:0000259" key="10">
    <source>
        <dbReference type="Pfam" id="PF19270"/>
    </source>
</evidence>
<feature type="repeat" description="TPR" evidence="7">
    <location>
        <begin position="220"/>
        <end position="253"/>
    </location>
</feature>
<dbReference type="PANTHER" id="PTHR12874">
    <property type="entry name" value="F-BOX ONLY PROTEIN 48-RELATED"/>
    <property type="match status" value="1"/>
</dbReference>
<evidence type="ECO:0000256" key="8">
    <source>
        <dbReference type="SAM" id="MobiDB-lite"/>
    </source>
</evidence>
<comment type="subcellular location">
    <subcellularLocation>
        <location evidence="1">Cytoplasm</location>
    </subcellularLocation>
</comment>
<feature type="compositionally biased region" description="Acidic residues" evidence="8">
    <location>
        <begin position="154"/>
        <end position="163"/>
    </location>
</feature>
<dbReference type="CDD" id="cd22089">
    <property type="entry name" value="F-box_FBXO9"/>
    <property type="match status" value="1"/>
</dbReference>
<dbReference type="InterPro" id="IPR001810">
    <property type="entry name" value="F-box_dom"/>
</dbReference>
<evidence type="ECO:0000259" key="9">
    <source>
        <dbReference type="Pfam" id="PF12937"/>
    </source>
</evidence>
<proteinExistence type="predicted"/>
<evidence type="ECO:0000313" key="11">
    <source>
        <dbReference type="EMBL" id="KYN39097.1"/>
    </source>
</evidence>
<dbReference type="GO" id="GO:0005737">
    <property type="term" value="C:cytoplasm"/>
    <property type="evidence" value="ECO:0007669"/>
    <property type="project" value="UniProtKB-SubCell"/>
</dbReference>
<dbReference type="Pfam" id="PF19270">
    <property type="entry name" value="FBO_C"/>
    <property type="match status" value="1"/>
</dbReference>
<feature type="region of interest" description="Disordered" evidence="8">
    <location>
        <begin position="147"/>
        <end position="172"/>
    </location>
</feature>
<dbReference type="GO" id="GO:0031146">
    <property type="term" value="P:SCF-dependent proteasomal ubiquitin-dependent protein catabolic process"/>
    <property type="evidence" value="ECO:0007669"/>
    <property type="project" value="TreeGrafter"/>
</dbReference>
<protein>
    <recommendedName>
        <fullName evidence="3">F-box only protein 9</fullName>
    </recommendedName>
</protein>
<comment type="pathway">
    <text evidence="2">Protein modification; protein ubiquitination.</text>
</comment>
<evidence type="ECO:0000256" key="5">
    <source>
        <dbReference type="ARBA" id="ARBA00022786"/>
    </source>
</evidence>
<feature type="domain" description="F-box protein Hrt3/FBXO9 C-terminal" evidence="10">
    <location>
        <begin position="390"/>
        <end position="498"/>
    </location>
</feature>
<keyword evidence="12" id="KW-1185">Reference proteome</keyword>
<dbReference type="SUPFAM" id="SSF81383">
    <property type="entry name" value="F-box domain"/>
    <property type="match status" value="1"/>
</dbReference>
<keyword evidence="5" id="KW-0833">Ubl conjugation pathway</keyword>
<dbReference type="Pfam" id="PF12937">
    <property type="entry name" value="F-box-like"/>
    <property type="match status" value="1"/>
</dbReference>